<dbReference type="InterPro" id="IPR007867">
    <property type="entry name" value="GMC_OxRtase_C"/>
</dbReference>
<dbReference type="SUPFAM" id="SSF51905">
    <property type="entry name" value="FAD/NAD(P)-binding domain"/>
    <property type="match status" value="1"/>
</dbReference>
<keyword evidence="4" id="KW-1185">Reference proteome</keyword>
<dbReference type="KEGG" id="tca:656559"/>
<dbReference type="PhylomeDB" id="D6WPB8"/>
<evidence type="ECO:0000259" key="2">
    <source>
        <dbReference type="PROSITE" id="PS00624"/>
    </source>
</evidence>
<sequence length="723" mass="80145">MECGCAAPYIGPSLANTCGGGAFVLFMSLLDTFIRNKCDLSEICQRVVPKTQPDIEYDFVVIGGGSGGATAAGRLSEVPEWKVLLIEAGGDEPPGSQVPSMVISYHGDPHMDWNYKTEPEQQACLGFPEKRCSWPRGKVLGGCSVINGMMYMRGHPKDYDNWATMGNTGWGYQDVLPVFKKSEDNLQIGTLVDAAYHGTGGPMTTSRFPHHPELAEDVMQAAKELGYPVSDDLNGRQYHGFTIAQSSVRNGSRLSSARAFLRPGRDRPNLHVMLNSTATKILINSSNNQKTVSGVQFLYNNKLHTVRVKREVVVSAGAINSPQILLLSGIGPKEELDKVNIQQVHQLPGVGKNLHNHVTFYMTYEMKKQKAVHDLDWAHALDYILNRRGPMSSTGMSQVTARINSKFADPSGTHPDLQIFFAGYLANCAASGEVRAAKDPEHPDAPRHLTISPVVLHPKSRGHIGLKSNNPLDPPLMYANYLSEPEDVATLVEGIRVTQRLANTSVLQNKYGLTLMRDEYGDCEKKFTYDSDDFWQCAARYYTGPENHQAGSCKMGPASDPMAVVDPKLQVYGIEGLRVMDASIMPALVSGNTHATIVMIADKGVEYIKQKWLRGGTIANRFGGGTSQSNQNAPHFYPSASSNYPNYPKQHAPYHYQQGVKSTGFRHNEQFHRNHPQMPNPFMSTPRPQRAYNQQGFNQGYQGYQHNYPDYQQDQEYNNFNAY</sequence>
<dbReference type="GO" id="GO:0016614">
    <property type="term" value="F:oxidoreductase activity, acting on CH-OH group of donors"/>
    <property type="evidence" value="ECO:0007669"/>
    <property type="project" value="InterPro"/>
</dbReference>
<dbReference type="Gene3D" id="3.30.560.10">
    <property type="entry name" value="Glucose Oxidase, domain 3"/>
    <property type="match status" value="1"/>
</dbReference>
<evidence type="ECO:0000313" key="3">
    <source>
        <dbReference type="EMBL" id="EFA07378.1"/>
    </source>
</evidence>
<dbReference type="PANTHER" id="PTHR11552:SF217">
    <property type="entry name" value="GLUCOSE DEHYDROGENASE [FAD, QUINONE]"/>
    <property type="match status" value="1"/>
</dbReference>
<dbReference type="EMBL" id="KQ971354">
    <property type="protein sequence ID" value="EFA07378.1"/>
    <property type="molecule type" value="Genomic_DNA"/>
</dbReference>
<dbReference type="OMA" id="QWDANAY"/>
<dbReference type="GO" id="GO:0016491">
    <property type="term" value="F:oxidoreductase activity"/>
    <property type="evidence" value="ECO:0000318"/>
    <property type="project" value="GO_Central"/>
</dbReference>
<proteinExistence type="inferred from homology"/>
<dbReference type="AlphaFoldDB" id="D6WPB8"/>
<dbReference type="PANTHER" id="PTHR11552">
    <property type="entry name" value="GLUCOSE-METHANOL-CHOLINE GMC OXIDOREDUCTASE"/>
    <property type="match status" value="1"/>
</dbReference>
<feature type="domain" description="Glucose-methanol-choline oxidoreductase N-terminal" evidence="2">
    <location>
        <begin position="317"/>
        <end position="331"/>
    </location>
</feature>
<reference evidence="3 4" key="2">
    <citation type="journal article" date="2010" name="Nucleic Acids Res.">
        <title>BeetleBase in 2010: revisions to provide comprehensive genomic information for Tribolium castaneum.</title>
        <authorList>
            <person name="Kim H.S."/>
            <person name="Murphy T."/>
            <person name="Xia J."/>
            <person name="Caragea D."/>
            <person name="Park Y."/>
            <person name="Beeman R.W."/>
            <person name="Lorenzen M.D."/>
            <person name="Butcher S."/>
            <person name="Manak J.R."/>
            <person name="Brown S.J."/>
        </authorList>
    </citation>
    <scope>GENOME REANNOTATION</scope>
    <source>
        <strain evidence="3 4">Georgia GA2</strain>
    </source>
</reference>
<dbReference type="eggNOG" id="KOG1238">
    <property type="taxonomic scope" value="Eukaryota"/>
</dbReference>
<dbReference type="Gene3D" id="3.50.50.60">
    <property type="entry name" value="FAD/NAD(P)-binding domain"/>
    <property type="match status" value="1"/>
</dbReference>
<reference evidence="3 4" key="1">
    <citation type="journal article" date="2008" name="Nature">
        <title>The genome of the model beetle and pest Tribolium castaneum.</title>
        <authorList>
            <consortium name="Tribolium Genome Sequencing Consortium"/>
            <person name="Richards S."/>
            <person name="Gibbs R.A."/>
            <person name="Weinstock G.M."/>
            <person name="Brown S.J."/>
            <person name="Denell R."/>
            <person name="Beeman R.W."/>
            <person name="Gibbs R."/>
            <person name="Beeman R.W."/>
            <person name="Brown S.J."/>
            <person name="Bucher G."/>
            <person name="Friedrich M."/>
            <person name="Grimmelikhuijzen C.J."/>
            <person name="Klingler M."/>
            <person name="Lorenzen M."/>
            <person name="Richards S."/>
            <person name="Roth S."/>
            <person name="Schroder R."/>
            <person name="Tautz D."/>
            <person name="Zdobnov E.M."/>
            <person name="Muzny D."/>
            <person name="Gibbs R.A."/>
            <person name="Weinstock G.M."/>
            <person name="Attaway T."/>
            <person name="Bell S."/>
            <person name="Buhay C.J."/>
            <person name="Chandrabose M.N."/>
            <person name="Chavez D."/>
            <person name="Clerk-Blankenburg K.P."/>
            <person name="Cree A."/>
            <person name="Dao M."/>
            <person name="Davis C."/>
            <person name="Chacko J."/>
            <person name="Dinh H."/>
            <person name="Dugan-Rocha S."/>
            <person name="Fowler G."/>
            <person name="Garner T.T."/>
            <person name="Garnes J."/>
            <person name="Gnirke A."/>
            <person name="Hawes A."/>
            <person name="Hernandez J."/>
            <person name="Hines S."/>
            <person name="Holder M."/>
            <person name="Hume J."/>
            <person name="Jhangiani S.N."/>
            <person name="Joshi V."/>
            <person name="Khan Z.M."/>
            <person name="Jackson L."/>
            <person name="Kovar C."/>
            <person name="Kowis A."/>
            <person name="Lee S."/>
            <person name="Lewis L.R."/>
            <person name="Margolis J."/>
            <person name="Morgan M."/>
            <person name="Nazareth L.V."/>
            <person name="Nguyen N."/>
            <person name="Okwuonu G."/>
            <person name="Parker D."/>
            <person name="Richards S."/>
            <person name="Ruiz S.J."/>
            <person name="Santibanez J."/>
            <person name="Savard J."/>
            <person name="Scherer S.E."/>
            <person name="Schneider B."/>
            <person name="Sodergren E."/>
            <person name="Tautz D."/>
            <person name="Vattahil S."/>
            <person name="Villasana D."/>
            <person name="White C.S."/>
            <person name="Wright R."/>
            <person name="Park Y."/>
            <person name="Beeman R.W."/>
            <person name="Lord J."/>
            <person name="Oppert B."/>
            <person name="Lorenzen M."/>
            <person name="Brown S."/>
            <person name="Wang L."/>
            <person name="Savard J."/>
            <person name="Tautz D."/>
            <person name="Richards S."/>
            <person name="Weinstock G."/>
            <person name="Gibbs R.A."/>
            <person name="Liu Y."/>
            <person name="Worley K."/>
            <person name="Weinstock G."/>
            <person name="Elsik C.G."/>
            <person name="Reese J.T."/>
            <person name="Elhaik E."/>
            <person name="Landan G."/>
            <person name="Graur D."/>
            <person name="Arensburger P."/>
            <person name="Atkinson P."/>
            <person name="Beeman R.W."/>
            <person name="Beidler J."/>
            <person name="Brown S.J."/>
            <person name="Demuth J.P."/>
            <person name="Drury D.W."/>
            <person name="Du Y.Z."/>
            <person name="Fujiwara H."/>
            <person name="Lorenzen M."/>
            <person name="Maselli V."/>
            <person name="Osanai M."/>
            <person name="Park Y."/>
            <person name="Robertson H.M."/>
            <person name="Tu Z."/>
            <person name="Wang J.J."/>
            <person name="Wang S."/>
            <person name="Richards S."/>
            <person name="Song H."/>
            <person name="Zhang L."/>
            <person name="Sodergren E."/>
            <person name="Werner D."/>
            <person name="Stanke M."/>
            <person name="Morgenstern B."/>
            <person name="Solovyev V."/>
            <person name="Kosarev P."/>
            <person name="Brown G."/>
            <person name="Chen H.C."/>
            <person name="Ermolaeva O."/>
            <person name="Hlavina W."/>
            <person name="Kapustin Y."/>
            <person name="Kiryutin B."/>
            <person name="Kitts P."/>
            <person name="Maglott D."/>
            <person name="Pruitt K."/>
            <person name="Sapojnikov V."/>
            <person name="Souvorov A."/>
            <person name="Mackey A.J."/>
            <person name="Waterhouse R.M."/>
            <person name="Wyder S."/>
            <person name="Zdobnov E.M."/>
            <person name="Zdobnov E.M."/>
            <person name="Wyder S."/>
            <person name="Kriventseva E.V."/>
            <person name="Kadowaki T."/>
            <person name="Bork P."/>
            <person name="Aranda M."/>
            <person name="Bao R."/>
            <person name="Beermann A."/>
            <person name="Berns N."/>
            <person name="Bolognesi R."/>
            <person name="Bonneton F."/>
            <person name="Bopp D."/>
            <person name="Brown S.J."/>
            <person name="Bucher G."/>
            <person name="Butts T."/>
            <person name="Chaumot A."/>
            <person name="Denell R.E."/>
            <person name="Ferrier D.E."/>
            <person name="Friedrich M."/>
            <person name="Gordon C.M."/>
            <person name="Jindra M."/>
            <person name="Klingler M."/>
            <person name="Lan Q."/>
            <person name="Lattorff H.M."/>
            <person name="Laudet V."/>
            <person name="von Levetsow C."/>
            <person name="Liu Z."/>
            <person name="Lutz R."/>
            <person name="Lynch J.A."/>
            <person name="da Fonseca R.N."/>
            <person name="Posnien N."/>
            <person name="Reuter R."/>
            <person name="Roth S."/>
            <person name="Savard J."/>
            <person name="Schinko J.B."/>
            <person name="Schmitt C."/>
            <person name="Schoppmeier M."/>
            <person name="Schroder R."/>
            <person name="Shippy T.D."/>
            <person name="Simonnet F."/>
            <person name="Marques-Souza H."/>
            <person name="Tautz D."/>
            <person name="Tomoyasu Y."/>
            <person name="Trauner J."/>
            <person name="Van der Zee M."/>
            <person name="Vervoort M."/>
            <person name="Wittkopp N."/>
            <person name="Wimmer E.A."/>
            <person name="Yang X."/>
            <person name="Jones A.K."/>
            <person name="Sattelle D.B."/>
            <person name="Ebert P.R."/>
            <person name="Nelson D."/>
            <person name="Scott J.G."/>
            <person name="Beeman R.W."/>
            <person name="Muthukrishnan S."/>
            <person name="Kramer K.J."/>
            <person name="Arakane Y."/>
            <person name="Beeman R.W."/>
            <person name="Zhu Q."/>
            <person name="Hogenkamp D."/>
            <person name="Dixit R."/>
            <person name="Oppert B."/>
            <person name="Jiang H."/>
            <person name="Zou Z."/>
            <person name="Marshall J."/>
            <person name="Elpidina E."/>
            <person name="Vinokurov K."/>
            <person name="Oppert C."/>
            <person name="Zou Z."/>
            <person name="Evans J."/>
            <person name="Lu Z."/>
            <person name="Zhao P."/>
            <person name="Sumathipala N."/>
            <person name="Altincicek B."/>
            <person name="Vilcinskas A."/>
            <person name="Williams M."/>
            <person name="Hultmark D."/>
            <person name="Hetru C."/>
            <person name="Jiang H."/>
            <person name="Grimmelikhuijzen C.J."/>
            <person name="Hauser F."/>
            <person name="Cazzamali G."/>
            <person name="Williamson M."/>
            <person name="Park Y."/>
            <person name="Li B."/>
            <person name="Tanaka Y."/>
            <person name="Predel R."/>
            <person name="Neupert S."/>
            <person name="Schachtner J."/>
            <person name="Verleyen P."/>
            <person name="Raible F."/>
            <person name="Bork P."/>
            <person name="Friedrich M."/>
            <person name="Walden K.K."/>
            <person name="Robertson H.M."/>
            <person name="Angeli S."/>
            <person name="Foret S."/>
            <person name="Bucher G."/>
            <person name="Schuetz S."/>
            <person name="Maleszka R."/>
            <person name="Wimmer E.A."/>
            <person name="Beeman R.W."/>
            <person name="Lorenzen M."/>
            <person name="Tomoyasu Y."/>
            <person name="Miller S.C."/>
            <person name="Grossmann D."/>
            <person name="Bucher G."/>
        </authorList>
    </citation>
    <scope>NUCLEOTIDE SEQUENCE [LARGE SCALE GENOMIC DNA]</scope>
    <source>
        <strain evidence="3 4">Georgia GA2</strain>
    </source>
</reference>
<dbReference type="InterPro" id="IPR036188">
    <property type="entry name" value="FAD/NAD-bd_sf"/>
</dbReference>
<dbReference type="Pfam" id="PF05199">
    <property type="entry name" value="GMC_oxred_C"/>
    <property type="match status" value="1"/>
</dbReference>
<dbReference type="PROSITE" id="PS00624">
    <property type="entry name" value="GMC_OXRED_2"/>
    <property type="match status" value="1"/>
</dbReference>
<dbReference type="Proteomes" id="UP000007266">
    <property type="component" value="Linkage group 7"/>
</dbReference>
<name>D6WPB8_TRICA</name>
<gene>
    <name evidence="3" type="primary">AUGUSTUS-3.0.2_16355</name>
    <name evidence="3" type="ORF">TcasGA2_TC016355</name>
</gene>
<dbReference type="InParanoid" id="D6WPB8"/>
<dbReference type="InterPro" id="IPR000172">
    <property type="entry name" value="GMC_OxRdtase_N"/>
</dbReference>
<dbReference type="SUPFAM" id="SSF54373">
    <property type="entry name" value="FAD-linked reductases, C-terminal domain"/>
    <property type="match status" value="1"/>
</dbReference>
<dbReference type="OrthoDB" id="269227at2759"/>
<organism evidence="3 4">
    <name type="scientific">Tribolium castaneum</name>
    <name type="common">Red flour beetle</name>
    <dbReference type="NCBI Taxonomy" id="7070"/>
    <lineage>
        <taxon>Eukaryota</taxon>
        <taxon>Metazoa</taxon>
        <taxon>Ecdysozoa</taxon>
        <taxon>Arthropoda</taxon>
        <taxon>Hexapoda</taxon>
        <taxon>Insecta</taxon>
        <taxon>Pterygota</taxon>
        <taxon>Neoptera</taxon>
        <taxon>Endopterygota</taxon>
        <taxon>Coleoptera</taxon>
        <taxon>Polyphaga</taxon>
        <taxon>Cucujiformia</taxon>
        <taxon>Tenebrionidae</taxon>
        <taxon>Tenebrionidae incertae sedis</taxon>
        <taxon>Tribolium</taxon>
    </lineage>
</organism>
<dbReference type="HOGENOM" id="CLU_002865_7_0_1"/>
<dbReference type="Pfam" id="PF00732">
    <property type="entry name" value="GMC_oxred_N"/>
    <property type="match status" value="1"/>
</dbReference>
<protein>
    <submittedName>
        <fullName evidence="3">Glucose dehydrogenase [FAD, quinone]-like Protein</fullName>
    </submittedName>
</protein>
<dbReference type="GO" id="GO:0050660">
    <property type="term" value="F:flavin adenine dinucleotide binding"/>
    <property type="evidence" value="ECO:0007669"/>
    <property type="project" value="InterPro"/>
</dbReference>
<dbReference type="STRING" id="7070.D6WPB8"/>
<comment type="similarity">
    <text evidence="1">Belongs to the GMC oxidoreductase family.</text>
</comment>
<evidence type="ECO:0000313" key="4">
    <source>
        <dbReference type="Proteomes" id="UP000007266"/>
    </source>
</evidence>
<evidence type="ECO:0000256" key="1">
    <source>
        <dbReference type="ARBA" id="ARBA00010790"/>
    </source>
</evidence>
<accession>D6WPB8</accession>
<dbReference type="InterPro" id="IPR012132">
    <property type="entry name" value="GMC_OxRdtase"/>
</dbReference>